<evidence type="ECO:0000256" key="3">
    <source>
        <dbReference type="ARBA" id="ARBA00022525"/>
    </source>
</evidence>
<dbReference type="KEGG" id="prr:AT705_12485"/>
<dbReference type="Pfam" id="PF02225">
    <property type="entry name" value="PA"/>
    <property type="match status" value="1"/>
</dbReference>
<dbReference type="GO" id="GO:0004252">
    <property type="term" value="F:serine-type endopeptidase activity"/>
    <property type="evidence" value="ECO:0007669"/>
    <property type="project" value="UniProtKB-UniRule"/>
</dbReference>
<keyword evidence="3" id="KW-0964">Secreted</keyword>
<dbReference type="PROSITE" id="PS00136">
    <property type="entry name" value="SUBTILASE_ASP"/>
    <property type="match status" value="1"/>
</dbReference>
<accession>A0A0U2P9F7</accession>
<dbReference type="PROSITE" id="PS51892">
    <property type="entry name" value="SUBTILASE"/>
    <property type="match status" value="1"/>
</dbReference>
<dbReference type="SMART" id="SM00112">
    <property type="entry name" value="CA"/>
    <property type="match status" value="2"/>
</dbReference>
<evidence type="ECO:0000256" key="9">
    <source>
        <dbReference type="PROSITE-ProRule" id="PRU01240"/>
    </source>
</evidence>
<dbReference type="Gene3D" id="2.60.40.1710">
    <property type="entry name" value="Subtilisin-like superfamily"/>
    <property type="match status" value="1"/>
</dbReference>
<sequence length="1368" mass="145218">MAKYSFKATAVASAVSGALMAASATAATAQVQPSTSLKVSQVALEQGNTAEARTNAYLVVMKQNTAVDLVAKGVYSEAAAKHTFASVQAAQSNLRQQIQQLDSGAKVLGSTKVLASTLIVEASDSTLDKLRNNAAVERILPLRDSRLFVEESSGYIGADSVKQNLGVTGEGVKVAVLDTGIDYTHKVFNEAAGTVEAYEAEAADPTTVAWPQGQVKGGYDFVRNDADPIEDDPRFRSDAAEDDELTDHGTHVSHDVTGIAPDVELYVYSVCGGGCTWAAQINALEAAMDPNGDGDISDRVDLMNMSLGGEFGNTYTGDGTQYLIQRAVDLGTNMIIAAGNDNDVPFRVGGPSTTPNALSVASLNHPTHKSLIGEGTIAGTETEIQLASFGPQEAFSFTQDDAELVYPSANQNGCTIPPGDDAEPDAEPTNPFADMDFTGKAVLIDRGECAFTEKVLNAQERGAVFVLIANNTDDGTPAPMGGSDASVTIPSVGINFAAGDALKNQLRDGAASYSVSGELKETTGGVSDFSSRGPSMDGLLKPEIAAPGSNILAAAPSTGDQLHRMSGTSMASPIVAGAVALMKEGRPELDAFEIKAMLMNTANLDIHVDSLNVDPESPLAPISRIGAGLIDVEKAMASPVAAWSWISEYETNQGALSFGYDQLEEETTYTKTVELKNFSDTPKTYNLRIEARYENDVDTDALSWEYPEEVTVPAGQTVTFDVSVTVDPAKLPEWGMTNPLSASEQGPRAAALTLSEMDGALVFDDVETEGDHDLHMVYHMLPKAHVGLDLHHEMVNGELMLVAMNNGYRTVNPLADQLVAVGEEASEEEKAFNILGTTFNVFASDACTDTGMFFTASMKLRDDVTHLRQAGYHMNLDTNNDGTFDYALAIYNDVGRAAAVPGRGRTVSGPIVDGAPSWRLLTPMFHETGSSTVTFSGCTNIIGLTADQLGNEMSIEAQVGWDNYQLGISTVTDSLTGNAIFGISTATLVDADGNAVRELAPGEKAYVNADAPFAIADASGTEILAAVTEEVLAGPAAATPPAIVSMTHETPEHTETGTVLGQVELVEQEGTVDVSEFYVRFQSNEGITVTKDGDIVVTNSDLLDYDAGVHQVDLVVVAIDVQGNVSEQGYITVMITNEADTVEEQTPVIAADQSFEVMENAEEGTEVGMLMVMDQDDDLVSFSIEGSNSFAIDEEGYITVVGPIDYDASDMITVKVTAHDEAGNMSEPVDVVFHVLEDEYEGTPEVEMHQRFTVNENAAIGTEIGRLAFSDVDGDVTQFVVTGTNLVSIDEDGTITVAGNIDFEYERVIKFNVVAVDEMGKSSEPVMVEIRVNDLTGGDDNDDDDSGSLAWLTLLAAPFAALRRRKRK</sequence>
<dbReference type="PROSITE" id="PS00138">
    <property type="entry name" value="SUBTILASE_SER"/>
    <property type="match status" value="1"/>
</dbReference>
<dbReference type="Gene3D" id="3.50.30.30">
    <property type="match status" value="1"/>
</dbReference>
<dbReference type="RefSeq" id="WP_058796840.1">
    <property type="nucleotide sequence ID" value="NZ_CP013611.1"/>
</dbReference>
<dbReference type="Gene3D" id="3.40.50.200">
    <property type="entry name" value="Peptidase S8/S53 domain"/>
    <property type="match status" value="1"/>
</dbReference>
<evidence type="ECO:0000313" key="14">
    <source>
        <dbReference type="Proteomes" id="UP000069015"/>
    </source>
</evidence>
<dbReference type="InterPro" id="IPR034213">
    <property type="entry name" value="S8_Vpr-like"/>
</dbReference>
<dbReference type="SUPFAM" id="SSF52025">
    <property type="entry name" value="PA domain"/>
    <property type="match status" value="1"/>
</dbReference>
<organism evidence="13 14">
    <name type="scientific">Pseudoalteromonas rubra</name>
    <dbReference type="NCBI Taxonomy" id="43658"/>
    <lineage>
        <taxon>Bacteria</taxon>
        <taxon>Pseudomonadati</taxon>
        <taxon>Pseudomonadota</taxon>
        <taxon>Gammaproteobacteria</taxon>
        <taxon>Alteromonadales</taxon>
        <taxon>Pseudoalteromonadaceae</taxon>
        <taxon>Pseudoalteromonas</taxon>
    </lineage>
</organism>
<feature type="signal peptide" evidence="11">
    <location>
        <begin position="1"/>
        <end position="26"/>
    </location>
</feature>
<dbReference type="Gene3D" id="2.60.40.60">
    <property type="entry name" value="Cadherins"/>
    <property type="match status" value="2"/>
</dbReference>
<dbReference type="InterPro" id="IPR000209">
    <property type="entry name" value="Peptidase_S8/S53_dom"/>
</dbReference>
<dbReference type="InterPro" id="IPR020008">
    <property type="entry name" value="GlyGly_CTERM"/>
</dbReference>
<dbReference type="InterPro" id="IPR023828">
    <property type="entry name" value="Peptidase_S8_Ser-AS"/>
</dbReference>
<dbReference type="SUPFAM" id="SSF49313">
    <property type="entry name" value="Cadherin-like"/>
    <property type="match status" value="2"/>
</dbReference>
<dbReference type="SUPFAM" id="SSF52743">
    <property type="entry name" value="Subtilisin-like"/>
    <property type="match status" value="1"/>
</dbReference>
<dbReference type="PANTHER" id="PTHR43806:SF11">
    <property type="entry name" value="CEREVISIN-RELATED"/>
    <property type="match status" value="1"/>
</dbReference>
<protein>
    <submittedName>
        <fullName evidence="13">Peptidase S8</fullName>
    </submittedName>
</protein>
<evidence type="ECO:0000256" key="11">
    <source>
        <dbReference type="SAM" id="SignalP"/>
    </source>
</evidence>
<dbReference type="PRINTS" id="PR00723">
    <property type="entry name" value="SUBTILISIN"/>
</dbReference>
<dbReference type="InterPro" id="IPR023827">
    <property type="entry name" value="Peptidase_S8_Asp-AS"/>
</dbReference>
<keyword evidence="5 11" id="KW-0732">Signal</keyword>
<dbReference type="Pfam" id="PF00082">
    <property type="entry name" value="Peptidase_S8"/>
    <property type="match status" value="1"/>
</dbReference>
<dbReference type="GO" id="GO:0005509">
    <property type="term" value="F:calcium ion binding"/>
    <property type="evidence" value="ECO:0007669"/>
    <property type="project" value="InterPro"/>
</dbReference>
<dbReference type="InterPro" id="IPR015500">
    <property type="entry name" value="Peptidase_S8_subtilisin-rel"/>
</dbReference>
<dbReference type="CDD" id="cd11304">
    <property type="entry name" value="Cadherin_repeat"/>
    <property type="match status" value="2"/>
</dbReference>
<dbReference type="GO" id="GO:0016020">
    <property type="term" value="C:membrane"/>
    <property type="evidence" value="ECO:0007669"/>
    <property type="project" value="InterPro"/>
</dbReference>
<dbReference type="NCBIfam" id="TIGR03501">
    <property type="entry name" value="GlyGly_CTERM"/>
    <property type="match status" value="1"/>
</dbReference>
<dbReference type="GO" id="GO:0006508">
    <property type="term" value="P:proteolysis"/>
    <property type="evidence" value="ECO:0007669"/>
    <property type="project" value="UniProtKB-KW"/>
</dbReference>
<dbReference type="Proteomes" id="UP000069015">
    <property type="component" value="Chromosome 1"/>
</dbReference>
<feature type="chain" id="PRO_5006831680" evidence="11">
    <location>
        <begin position="27"/>
        <end position="1368"/>
    </location>
</feature>
<feature type="domain" description="Cadherin" evidence="12">
    <location>
        <begin position="1246"/>
        <end position="1360"/>
    </location>
</feature>
<evidence type="ECO:0000259" key="12">
    <source>
        <dbReference type="PROSITE" id="PS50268"/>
    </source>
</evidence>
<dbReference type="PANTHER" id="PTHR43806">
    <property type="entry name" value="PEPTIDASE S8"/>
    <property type="match status" value="1"/>
</dbReference>
<dbReference type="InterPro" id="IPR036852">
    <property type="entry name" value="Peptidase_S8/S53_dom_sf"/>
</dbReference>
<keyword evidence="2" id="KW-0134">Cell wall</keyword>
<dbReference type="InterPro" id="IPR050131">
    <property type="entry name" value="Peptidase_S8_subtilisin-like"/>
</dbReference>
<feature type="domain" description="Cadherin" evidence="12">
    <location>
        <begin position="1149"/>
        <end position="1246"/>
    </location>
</feature>
<dbReference type="InterPro" id="IPR046450">
    <property type="entry name" value="PA_dom_sf"/>
</dbReference>
<gene>
    <name evidence="13" type="ORF">AT705_12485</name>
</gene>
<feature type="active site" description="Charge relay system" evidence="8 9">
    <location>
        <position position="248"/>
    </location>
</feature>
<dbReference type="InterPro" id="IPR002126">
    <property type="entry name" value="Cadherin-like_dom"/>
</dbReference>
<keyword evidence="4 9" id="KW-0645">Protease</keyword>
<evidence type="ECO:0000256" key="8">
    <source>
        <dbReference type="PIRSR" id="PIRSR615500-1"/>
    </source>
</evidence>
<proteinExistence type="inferred from homology"/>
<dbReference type="CDD" id="cd04818">
    <property type="entry name" value="PA_subtilisin_1"/>
    <property type="match status" value="1"/>
</dbReference>
<evidence type="ECO:0000256" key="7">
    <source>
        <dbReference type="ARBA" id="ARBA00022825"/>
    </source>
</evidence>
<evidence type="ECO:0000256" key="10">
    <source>
        <dbReference type="RuleBase" id="RU003355"/>
    </source>
</evidence>
<dbReference type="Pfam" id="PF00028">
    <property type="entry name" value="Cadherin"/>
    <property type="match status" value="1"/>
</dbReference>
<name>A0A0U2P9F7_9GAMM</name>
<evidence type="ECO:0000313" key="13">
    <source>
        <dbReference type="EMBL" id="ALU43693.1"/>
    </source>
</evidence>
<evidence type="ECO:0000256" key="2">
    <source>
        <dbReference type="ARBA" id="ARBA00022512"/>
    </source>
</evidence>
<comment type="similarity">
    <text evidence="1 9 10">Belongs to the peptidase S8 family.</text>
</comment>
<evidence type="ECO:0000256" key="6">
    <source>
        <dbReference type="ARBA" id="ARBA00022801"/>
    </source>
</evidence>
<keyword evidence="6 9" id="KW-0378">Hydrolase</keyword>
<dbReference type="CDD" id="cd07474">
    <property type="entry name" value="Peptidases_S8_subtilisin_Vpr-like"/>
    <property type="match status" value="1"/>
</dbReference>
<feature type="active site" description="Charge relay system" evidence="8 9">
    <location>
        <position position="178"/>
    </location>
</feature>
<evidence type="ECO:0000256" key="4">
    <source>
        <dbReference type="ARBA" id="ARBA00022670"/>
    </source>
</evidence>
<dbReference type="InterPro" id="IPR003137">
    <property type="entry name" value="PA_domain"/>
</dbReference>
<evidence type="ECO:0000256" key="1">
    <source>
        <dbReference type="ARBA" id="ARBA00011073"/>
    </source>
</evidence>
<dbReference type="PROSITE" id="PS50268">
    <property type="entry name" value="CADHERIN_2"/>
    <property type="match status" value="2"/>
</dbReference>
<reference evidence="13 14" key="1">
    <citation type="submission" date="2015-12" db="EMBL/GenBank/DDBJ databases">
        <title>Complete genome sequence of Pseudoalteromonas rubra SCSIO 6842, harboring a conjugative plasmid.</title>
        <authorList>
            <person name="Li B."/>
            <person name="Wang X."/>
        </authorList>
    </citation>
    <scope>NUCLEOTIDE SEQUENCE [LARGE SCALE GENOMIC DNA]</scope>
    <source>
        <strain evidence="13 14">SCSIO 6842</strain>
    </source>
</reference>
<feature type="active site" description="Charge relay system" evidence="8 9">
    <location>
        <position position="569"/>
    </location>
</feature>
<dbReference type="EMBL" id="CP013611">
    <property type="protein sequence ID" value="ALU43693.1"/>
    <property type="molecule type" value="Genomic_DNA"/>
</dbReference>
<dbReference type="GO" id="GO:0007156">
    <property type="term" value="P:homophilic cell adhesion via plasma membrane adhesion molecules"/>
    <property type="evidence" value="ECO:0007669"/>
    <property type="project" value="InterPro"/>
</dbReference>
<evidence type="ECO:0000256" key="5">
    <source>
        <dbReference type="ARBA" id="ARBA00022729"/>
    </source>
</evidence>
<dbReference type="InterPro" id="IPR015919">
    <property type="entry name" value="Cadherin-like_sf"/>
</dbReference>
<keyword evidence="7 9" id="KW-0720">Serine protease</keyword>